<feature type="compositionally biased region" description="Basic and acidic residues" evidence="1">
    <location>
        <begin position="197"/>
        <end position="207"/>
    </location>
</feature>
<proteinExistence type="predicted"/>
<organism evidence="2 3">
    <name type="scientific">blood disease bacterium A2-HR MARDI</name>
    <dbReference type="NCBI Taxonomy" id="1944648"/>
    <lineage>
        <taxon>Bacteria</taxon>
        <taxon>Pseudomonadati</taxon>
        <taxon>Pseudomonadota</taxon>
        <taxon>Betaproteobacteria</taxon>
        <taxon>Burkholderiales</taxon>
        <taxon>Burkholderiaceae</taxon>
        <taxon>Ralstonia</taxon>
        <taxon>Ralstonia solanacearum species complex</taxon>
    </lineage>
</organism>
<accession>A0A1U9VEU9</accession>
<dbReference type="EMBL" id="CP019911">
    <property type="protein sequence ID" value="AQW28833.1"/>
    <property type="molecule type" value="Genomic_DNA"/>
</dbReference>
<dbReference type="RefSeq" id="WP_078221683.1">
    <property type="nucleotide sequence ID" value="NZ_CP019911.1"/>
</dbReference>
<name>A0A1U9VEU9_9RALS</name>
<dbReference type="AlphaFoldDB" id="A0A1U9VEU9"/>
<sequence>MFAELHSLAQAASLLISVTAEGDALRVTVNAAPTGKNGPAMHPLVLVGTPAELDAGFAEAIQIFEPSALPLLDQARAAANANGNKGAPALKPPPKADAKGSPAAAGNPPKRRPGRPTNAEKEAAEAAKKAGTAESEGTLEATDASADSDTPDVDPRQMSLVDAEAAGSQESTEAATAERVPADQTADAQPTEPASTDPRDTGLDLPI</sequence>
<evidence type="ECO:0000256" key="1">
    <source>
        <dbReference type="SAM" id="MobiDB-lite"/>
    </source>
</evidence>
<evidence type="ECO:0000313" key="3">
    <source>
        <dbReference type="Proteomes" id="UP000189628"/>
    </source>
</evidence>
<dbReference type="InterPro" id="IPR022273">
    <property type="entry name" value="PRTRC_protein-E"/>
</dbReference>
<protein>
    <recommendedName>
        <fullName evidence="4">PRTRC system protein E</fullName>
    </recommendedName>
</protein>
<dbReference type="NCBIfam" id="TIGR03741">
    <property type="entry name" value="PRTRC_E"/>
    <property type="match status" value="1"/>
</dbReference>
<feature type="region of interest" description="Disordered" evidence="1">
    <location>
        <begin position="82"/>
        <end position="207"/>
    </location>
</feature>
<gene>
    <name evidence="2" type="ORF">B0B51_01570</name>
</gene>
<feature type="compositionally biased region" description="Basic and acidic residues" evidence="1">
    <location>
        <begin position="118"/>
        <end position="128"/>
    </location>
</feature>
<reference evidence="2 3" key="1">
    <citation type="submission" date="2017-02" db="EMBL/GenBank/DDBJ databases">
        <title>Blood Disease Bacterium A2-HR MARDI.</title>
        <authorList>
            <person name="Badrun R."/>
            <person name="Abu Bakar N."/>
            <person name="Laboh R."/>
        </authorList>
    </citation>
    <scope>NUCLEOTIDE SEQUENCE [LARGE SCALE GENOMIC DNA]</scope>
    <source>
        <strain evidence="2 3">A2-HR MARDI</strain>
    </source>
</reference>
<dbReference type="Proteomes" id="UP000189628">
    <property type="component" value="Chromosome"/>
</dbReference>
<evidence type="ECO:0000313" key="2">
    <source>
        <dbReference type="EMBL" id="AQW28833.1"/>
    </source>
</evidence>
<evidence type="ECO:0008006" key="4">
    <source>
        <dbReference type="Google" id="ProtNLM"/>
    </source>
</evidence>